<dbReference type="InterPro" id="IPR036101">
    <property type="entry name" value="CarD-like/TRCF_RID_sf"/>
</dbReference>
<dbReference type="InterPro" id="IPR052531">
    <property type="entry name" value="CarD-like_regulator"/>
</dbReference>
<gene>
    <name evidence="2" type="ORF">CVV64_05705</name>
</gene>
<sequence>MRFNTGDFIIHPVHGAGVIKFIETKEVFDEELEYYIIELLLDSINKIMIPVEKAVEIGIRKAENNDKISAIFDVLSTKSEIEIKDLGNWNSNYKYNVGKIQSGDIIEVAKIFKHLFNRSQNRELGMKDNDMMDKSRKLVVSELILANHITEIEANVLINNALKLSVDEDVH</sequence>
<dbReference type="SUPFAM" id="SSF141259">
    <property type="entry name" value="CarD-like"/>
    <property type="match status" value="1"/>
</dbReference>
<dbReference type="InterPro" id="IPR048792">
    <property type="entry name" value="CarD_C"/>
</dbReference>
<feature type="domain" description="CarD-like/TRCF RNAP-interacting" evidence="1">
    <location>
        <begin position="2"/>
        <end position="116"/>
    </location>
</feature>
<dbReference type="Pfam" id="PF21095">
    <property type="entry name" value="CarD_C"/>
    <property type="match status" value="1"/>
</dbReference>
<evidence type="ECO:0000313" key="2">
    <source>
        <dbReference type="EMBL" id="PKK91265.1"/>
    </source>
</evidence>
<reference evidence="2 3" key="1">
    <citation type="journal article" date="2017" name="ISME J.">
        <title>Potential for microbial H2 and metal transformations associated with novel bacteria and archaea in deep terrestrial subsurface sediments.</title>
        <authorList>
            <person name="Hernsdorf A.W."/>
            <person name="Amano Y."/>
            <person name="Miyakawa K."/>
            <person name="Ise K."/>
            <person name="Suzuki Y."/>
            <person name="Anantharaman K."/>
            <person name="Probst A."/>
            <person name="Burstein D."/>
            <person name="Thomas B.C."/>
            <person name="Banfield J.F."/>
        </authorList>
    </citation>
    <scope>NUCLEOTIDE SEQUENCE [LARGE SCALE GENOMIC DNA]</scope>
    <source>
        <strain evidence="2">HGW-Wallbacteria-1</strain>
    </source>
</reference>
<dbReference type="PANTHER" id="PTHR38447">
    <property type="entry name" value="TRANSCRIPTION FACTOR YDEB-RELATED"/>
    <property type="match status" value="1"/>
</dbReference>
<dbReference type="EMBL" id="PGXC01000003">
    <property type="protein sequence ID" value="PKK91265.1"/>
    <property type="molecule type" value="Genomic_DNA"/>
</dbReference>
<dbReference type="InterPro" id="IPR042215">
    <property type="entry name" value="CarD-like_C"/>
</dbReference>
<evidence type="ECO:0000313" key="3">
    <source>
        <dbReference type="Proteomes" id="UP000233256"/>
    </source>
</evidence>
<organism evidence="2 3">
    <name type="scientific">Candidatus Wallbacteria bacterium HGW-Wallbacteria-1</name>
    <dbReference type="NCBI Taxonomy" id="2013854"/>
    <lineage>
        <taxon>Bacteria</taxon>
        <taxon>Candidatus Walliibacteriota</taxon>
    </lineage>
</organism>
<dbReference type="Pfam" id="PF02559">
    <property type="entry name" value="CarD_TRCF_RID"/>
    <property type="match status" value="1"/>
</dbReference>
<accession>A0A2N1PSF3</accession>
<dbReference type="GO" id="GO:0009303">
    <property type="term" value="P:rRNA transcription"/>
    <property type="evidence" value="ECO:0007669"/>
    <property type="project" value="TreeGrafter"/>
</dbReference>
<proteinExistence type="predicted"/>
<comment type="caution">
    <text evidence="2">The sequence shown here is derived from an EMBL/GenBank/DDBJ whole genome shotgun (WGS) entry which is preliminary data.</text>
</comment>
<dbReference type="Gene3D" id="2.40.10.170">
    <property type="match status" value="1"/>
</dbReference>
<dbReference type="AlphaFoldDB" id="A0A2N1PSF3"/>
<dbReference type="PANTHER" id="PTHR38447:SF1">
    <property type="entry name" value="RNA POLYMERASE-BINDING TRANSCRIPTION FACTOR CARD"/>
    <property type="match status" value="1"/>
</dbReference>
<dbReference type="Gene3D" id="1.20.58.1290">
    <property type="entry name" value="CarD-like, C-terminal domain"/>
    <property type="match status" value="1"/>
</dbReference>
<dbReference type="InterPro" id="IPR003711">
    <property type="entry name" value="CarD-like/TRCF_RID"/>
</dbReference>
<dbReference type="SMART" id="SM01058">
    <property type="entry name" value="CarD_TRCF"/>
    <property type="match status" value="1"/>
</dbReference>
<protein>
    <recommendedName>
        <fullName evidence="1">CarD-like/TRCF RNAP-interacting domain-containing protein</fullName>
    </recommendedName>
</protein>
<name>A0A2N1PSF3_9BACT</name>
<evidence type="ECO:0000259" key="1">
    <source>
        <dbReference type="SMART" id="SM01058"/>
    </source>
</evidence>
<dbReference type="Proteomes" id="UP000233256">
    <property type="component" value="Unassembled WGS sequence"/>
</dbReference>